<dbReference type="EMBL" id="CP121252">
    <property type="protein sequence ID" value="WFP15704.1"/>
    <property type="molecule type" value="Genomic_DNA"/>
</dbReference>
<gene>
    <name evidence="2" type="ORF">P8192_09870</name>
</gene>
<dbReference type="Gene3D" id="3.10.105.10">
    <property type="entry name" value="Dipeptide-binding Protein, Domain 3"/>
    <property type="match status" value="1"/>
</dbReference>
<feature type="domain" description="Solute-binding protein family 5" evidence="1">
    <location>
        <begin position="149"/>
        <end position="529"/>
    </location>
</feature>
<dbReference type="Pfam" id="PF00496">
    <property type="entry name" value="SBP_bac_5"/>
    <property type="match status" value="1"/>
</dbReference>
<dbReference type="CDD" id="cd08501">
    <property type="entry name" value="PBP2_Lpqw"/>
    <property type="match status" value="1"/>
</dbReference>
<dbReference type="RefSeq" id="WP_278156654.1">
    <property type="nucleotide sequence ID" value="NZ_CP121252.1"/>
</dbReference>
<name>A0ABY8H4D4_9MICC</name>
<accession>A0ABY8H4D4</accession>
<reference evidence="2 3" key="1">
    <citation type="submission" date="2023-04" db="EMBL/GenBank/DDBJ databases">
        <title>Funneling lignin-derived compounds into biodiesel using alkali-halophilic Citricoccus sp. P2.</title>
        <authorList>
            <person name="Luo C.-B."/>
        </authorList>
    </citation>
    <scope>NUCLEOTIDE SEQUENCE [LARGE SCALE GENOMIC DNA]</scope>
    <source>
        <strain evidence="2 3">P2</strain>
    </source>
</reference>
<keyword evidence="3" id="KW-1185">Reference proteome</keyword>
<dbReference type="PANTHER" id="PTHR30290">
    <property type="entry name" value="PERIPLASMIC BINDING COMPONENT OF ABC TRANSPORTER"/>
    <property type="match status" value="1"/>
</dbReference>
<dbReference type="Gene3D" id="3.40.190.10">
    <property type="entry name" value="Periplasmic binding protein-like II"/>
    <property type="match status" value="1"/>
</dbReference>
<dbReference type="InterPro" id="IPR039424">
    <property type="entry name" value="SBP_5"/>
</dbReference>
<dbReference type="SUPFAM" id="SSF53850">
    <property type="entry name" value="Periplasmic binding protein-like II"/>
    <property type="match status" value="1"/>
</dbReference>
<dbReference type="Proteomes" id="UP001219037">
    <property type="component" value="Chromosome"/>
</dbReference>
<dbReference type="InterPro" id="IPR000914">
    <property type="entry name" value="SBP_5_dom"/>
</dbReference>
<dbReference type="PIRSF" id="PIRSF002741">
    <property type="entry name" value="MppA"/>
    <property type="match status" value="1"/>
</dbReference>
<evidence type="ECO:0000313" key="2">
    <source>
        <dbReference type="EMBL" id="WFP15704.1"/>
    </source>
</evidence>
<evidence type="ECO:0000313" key="3">
    <source>
        <dbReference type="Proteomes" id="UP001219037"/>
    </source>
</evidence>
<dbReference type="PANTHER" id="PTHR30290:SF65">
    <property type="entry name" value="MONOACYL PHOSPHATIDYLINOSITOL TETRAMANNOSIDE-BINDING PROTEIN LPQW-RELATED"/>
    <property type="match status" value="1"/>
</dbReference>
<sequence>MSLLVVGNPDDELYGDVAQYDTQGVALKKYTKLSAAVAVAASSALLFTACSPGGEPTTDNEADQGIAEGQQYTVEPEDTGKADLGDIETAEGTISVGMEQDFTSYNNMMADNYSTYNSQIADRISGGFNYFGTDGTIYPDEEFGTIEVESEDPLVVKYTINDDAVWSDGTPITAADYIFKWAVENPRTVDSNDETVFTPVSTTFGEYVPNAPEGDPEGKEFTITYDEPYADWQLVVDRALPAHVVAEQSGLSMEELIEAARNNDGDALAEAAEFWNTGWNVTNALPDEALIPSSGPYVLTDFSPGQSVTLTANENYWGTPAATQTLTVRIASADTHVQALQNGDMNAIEPQATVDTLEQLEGLGDQAIVHQYAQMTYEHLDFNHAADSLFGDSYELRQAFALCVPRQQIIDNLIKPLNPDAEVLNAREYFNFQDEYQEVIDYSYDGSYDEVDIEAAADLIEQSGVDTPTVRIGYAAPNPRREQTVSMIKDSCDEAGFDIQDYGAQDFFGPGGGLSSGDWDIALFAWAGSGQIVSGRNISHTNGAQNDAQYSNEDVDAAWDIAAGTVDPEVHLEQRKEVEKLHWDTLYNIPLYTHPGIAANSADIANVRSTATQSGLQWNVEQWVRPEAEAE</sequence>
<proteinExistence type="predicted"/>
<dbReference type="InterPro" id="IPR030678">
    <property type="entry name" value="Peptide/Ni-bd"/>
</dbReference>
<evidence type="ECO:0000259" key="1">
    <source>
        <dbReference type="Pfam" id="PF00496"/>
    </source>
</evidence>
<protein>
    <submittedName>
        <fullName evidence="2">ABC transporter family substrate-binding protein</fullName>
    </submittedName>
</protein>
<organism evidence="2 3">
    <name type="scientific">Citricoccus muralis</name>
    <dbReference type="NCBI Taxonomy" id="169134"/>
    <lineage>
        <taxon>Bacteria</taxon>
        <taxon>Bacillati</taxon>
        <taxon>Actinomycetota</taxon>
        <taxon>Actinomycetes</taxon>
        <taxon>Micrococcales</taxon>
        <taxon>Micrococcaceae</taxon>
        <taxon>Citricoccus</taxon>
    </lineage>
</organism>